<protein>
    <submittedName>
        <fullName evidence="1">Uncharacterized protein</fullName>
    </submittedName>
</protein>
<sequence length="278" mass="30720">MTAAAAGEVAAARPDTDLHIAVLNGHREAFFDAGHAQQLVEQWNSVYAGTIDRDRAEGHPEAADRLTGRVESCAQEHWRRHGPGGMTAVWSRVPRFQTQHARSASFTGFARRRELQSSGPYVRSVWEFQSWFTTQAVRRRIEFRPRGVLEVGAYGVDQQAVETAFEDAVAHVLASPNTDDHLDPAGVLRVLRGLAEGDVRRYTAFEASVHTDVRAAIACGLVEEQDQLRLNAEGRAFAERHALAALSDPQRDAWEELPELTEAVTELGDRHAAAAQPR</sequence>
<reference evidence="2" key="1">
    <citation type="journal article" date="2019" name="Int. J. Syst. Evol. Microbiol.">
        <title>The Global Catalogue of Microorganisms (GCM) 10K type strain sequencing project: providing services to taxonomists for standard genome sequencing and annotation.</title>
        <authorList>
            <consortium name="The Broad Institute Genomics Platform"/>
            <consortium name="The Broad Institute Genome Sequencing Center for Infectious Disease"/>
            <person name="Wu L."/>
            <person name="Ma J."/>
        </authorList>
    </citation>
    <scope>NUCLEOTIDE SEQUENCE [LARGE SCALE GENOMIC DNA]</scope>
    <source>
        <strain evidence="2">JCM 30846</strain>
    </source>
</reference>
<evidence type="ECO:0000313" key="2">
    <source>
        <dbReference type="Proteomes" id="UP001499884"/>
    </source>
</evidence>
<dbReference type="Proteomes" id="UP001499884">
    <property type="component" value="Unassembled WGS sequence"/>
</dbReference>
<evidence type="ECO:0000313" key="1">
    <source>
        <dbReference type="EMBL" id="GAA3709662.1"/>
    </source>
</evidence>
<name>A0ABP7DTC9_9ACTN</name>
<gene>
    <name evidence="1" type="ORF">GCM10023082_04490</name>
</gene>
<keyword evidence="2" id="KW-1185">Reference proteome</keyword>
<comment type="caution">
    <text evidence="1">The sequence shown here is derived from an EMBL/GenBank/DDBJ whole genome shotgun (WGS) entry which is preliminary data.</text>
</comment>
<dbReference type="EMBL" id="BAABEP010000002">
    <property type="protein sequence ID" value="GAA3709662.1"/>
    <property type="molecule type" value="Genomic_DNA"/>
</dbReference>
<organism evidence="1 2">
    <name type="scientific">Streptomyces tremellae</name>
    <dbReference type="NCBI Taxonomy" id="1124239"/>
    <lineage>
        <taxon>Bacteria</taxon>
        <taxon>Bacillati</taxon>
        <taxon>Actinomycetota</taxon>
        <taxon>Actinomycetes</taxon>
        <taxon>Kitasatosporales</taxon>
        <taxon>Streptomycetaceae</taxon>
        <taxon>Streptomyces</taxon>
    </lineage>
</organism>
<dbReference type="RefSeq" id="WP_345640324.1">
    <property type="nucleotide sequence ID" value="NZ_BAABEP010000002.1"/>
</dbReference>
<accession>A0ABP7DTC9</accession>
<proteinExistence type="predicted"/>